<dbReference type="EMBL" id="JAPMKV010000010">
    <property type="protein sequence ID" value="MCX7445807.1"/>
    <property type="molecule type" value="Genomic_DNA"/>
</dbReference>
<accession>A0ABT3WYB6</accession>
<reference evidence="2" key="1">
    <citation type="submission" date="2022-11" db="EMBL/GenBank/DDBJ databases">
        <title>Corynebacterium sp. isolated from Penguins.</title>
        <authorList>
            <person name="Sedlar K."/>
            <person name="Svec P."/>
        </authorList>
    </citation>
    <scope>NUCLEOTIDE SEQUENCE</scope>
    <source>
        <strain evidence="2">P7003</strain>
    </source>
</reference>
<evidence type="ECO:0000256" key="1">
    <source>
        <dbReference type="SAM" id="MobiDB-lite"/>
    </source>
</evidence>
<comment type="caution">
    <text evidence="2">The sequence shown here is derived from an EMBL/GenBank/DDBJ whole genome shotgun (WGS) entry which is preliminary data.</text>
</comment>
<sequence>MQAPDWIASDTPPSDAADPMVSESSTYVMDPPELRTRLDALGLSEVKASQWLGIGDRTIRRWMAGTPPRSAARISATIEALMDTTDGWVDRLSTAAEVEVCHGGWRILSDGTALPESWWRAVVGRAAHRNPQLIVSWGD</sequence>
<organism evidence="2 3">
    <name type="scientific">Corynebacterium pygosceleis</name>
    <dbReference type="NCBI Taxonomy" id="2800406"/>
    <lineage>
        <taxon>Bacteria</taxon>
        <taxon>Bacillati</taxon>
        <taxon>Actinomycetota</taxon>
        <taxon>Actinomycetes</taxon>
        <taxon>Mycobacteriales</taxon>
        <taxon>Corynebacteriaceae</taxon>
        <taxon>Corynebacterium</taxon>
    </lineage>
</organism>
<evidence type="ECO:0000313" key="3">
    <source>
        <dbReference type="Proteomes" id="UP001081709"/>
    </source>
</evidence>
<dbReference type="RefSeq" id="WP_267186834.1">
    <property type="nucleotide sequence ID" value="NZ_JAPMKV010000010.1"/>
</dbReference>
<keyword evidence="3" id="KW-1185">Reference proteome</keyword>
<feature type="region of interest" description="Disordered" evidence="1">
    <location>
        <begin position="1"/>
        <end position="28"/>
    </location>
</feature>
<dbReference type="Proteomes" id="UP001081709">
    <property type="component" value="Unassembled WGS sequence"/>
</dbReference>
<evidence type="ECO:0008006" key="4">
    <source>
        <dbReference type="Google" id="ProtNLM"/>
    </source>
</evidence>
<name>A0ABT3WYB6_9CORY</name>
<proteinExistence type="predicted"/>
<evidence type="ECO:0000313" key="2">
    <source>
        <dbReference type="EMBL" id="MCX7445807.1"/>
    </source>
</evidence>
<protein>
    <recommendedName>
        <fullName evidence="4">Helix-turn-helix transcriptional regulator</fullName>
    </recommendedName>
</protein>
<gene>
    <name evidence="2" type="ORF">OS125_11245</name>
</gene>